<dbReference type="InterPro" id="IPR007499">
    <property type="entry name" value="ERF_bacteria_virus"/>
</dbReference>
<dbReference type="RefSeq" id="WP_262866334.1">
    <property type="nucleotide sequence ID" value="NZ_JAMDLX010000134.1"/>
</dbReference>
<dbReference type="EMBL" id="JAMDNP010000151">
    <property type="protein sequence ID" value="MCY9765027.1"/>
    <property type="molecule type" value="Genomic_DNA"/>
</dbReference>
<sequence length="215" mass="24496">MAAEKLNIYQKLLEVRKSVSYLKKEESSLQYKYTGSAQVLASVRDKINEMGLILVPKILDKSLHTETVEFIEKEKPKKTTTYFTELTLSMTWVNADNPSETVECPWYSQGVDIAGEKGVGKALTYGEKYFILKFFNIPTDKDDPDTFQKKFEQKASKEIQVKIRETWMKLGLKINLLEHQCKTIYGSGLAQLSEEAAEEFLTMLEAKMGDPDGVN</sequence>
<gene>
    <name evidence="1" type="ORF">M5X12_31510</name>
</gene>
<proteinExistence type="predicted"/>
<dbReference type="Pfam" id="PF04404">
    <property type="entry name" value="ERF"/>
    <property type="match status" value="1"/>
</dbReference>
<dbReference type="GeneID" id="77291680"/>
<comment type="caution">
    <text evidence="1">The sequence shown here is derived from an EMBL/GenBank/DDBJ whole genome shotgun (WGS) entry which is preliminary data.</text>
</comment>
<evidence type="ECO:0000313" key="1">
    <source>
        <dbReference type="EMBL" id="MCY9765027.1"/>
    </source>
</evidence>
<evidence type="ECO:0000313" key="2">
    <source>
        <dbReference type="Proteomes" id="UP001527181"/>
    </source>
</evidence>
<accession>A0ABT4H8W2</accession>
<organism evidence="1 2">
    <name type="scientific">Paenibacillus alvei</name>
    <name type="common">Bacillus alvei</name>
    <dbReference type="NCBI Taxonomy" id="44250"/>
    <lineage>
        <taxon>Bacteria</taxon>
        <taxon>Bacillati</taxon>
        <taxon>Bacillota</taxon>
        <taxon>Bacilli</taxon>
        <taxon>Bacillales</taxon>
        <taxon>Paenibacillaceae</taxon>
        <taxon>Paenibacillus</taxon>
    </lineage>
</organism>
<reference evidence="1 2" key="1">
    <citation type="submission" date="2022-05" db="EMBL/GenBank/DDBJ databases">
        <title>Genome Sequencing of Bee-Associated Microbes.</title>
        <authorList>
            <person name="Dunlap C."/>
        </authorList>
    </citation>
    <scope>NUCLEOTIDE SEQUENCE [LARGE SCALE GENOMIC DNA]</scope>
    <source>
        <strain evidence="1 2">NRRL B-04010</strain>
    </source>
</reference>
<name>A0ABT4H8W2_PAEAL</name>
<dbReference type="Proteomes" id="UP001527181">
    <property type="component" value="Unassembled WGS sequence"/>
</dbReference>
<protein>
    <submittedName>
        <fullName evidence="1">ERF family protein</fullName>
    </submittedName>
</protein>
<keyword evidence="2" id="KW-1185">Reference proteome</keyword>